<feature type="non-terminal residue" evidence="1">
    <location>
        <position position="73"/>
    </location>
</feature>
<accession>A0A087TQC5</accession>
<keyword evidence="2" id="KW-1185">Reference proteome</keyword>
<name>A0A087TQC5_STEMI</name>
<evidence type="ECO:0000313" key="1">
    <source>
        <dbReference type="EMBL" id="KFM67314.1"/>
    </source>
</evidence>
<evidence type="ECO:0000313" key="2">
    <source>
        <dbReference type="Proteomes" id="UP000054359"/>
    </source>
</evidence>
<dbReference type="AlphaFoldDB" id="A0A087TQC5"/>
<dbReference type="OMA" id="TETYNDP"/>
<dbReference type="GO" id="GO:0005783">
    <property type="term" value="C:endoplasmic reticulum"/>
    <property type="evidence" value="ECO:0007669"/>
    <property type="project" value="TreeGrafter"/>
</dbReference>
<dbReference type="PANTHER" id="PTHR46424:SF1">
    <property type="entry name" value="UBX DOMAIN-CONTAINING PROTEIN 4"/>
    <property type="match status" value="1"/>
</dbReference>
<dbReference type="STRING" id="407821.A0A087TQC5"/>
<dbReference type="EMBL" id="KK116285">
    <property type="protein sequence ID" value="KFM67314.1"/>
    <property type="molecule type" value="Genomic_DNA"/>
</dbReference>
<dbReference type="GO" id="GO:0036503">
    <property type="term" value="P:ERAD pathway"/>
    <property type="evidence" value="ECO:0007669"/>
    <property type="project" value="TreeGrafter"/>
</dbReference>
<gene>
    <name evidence="1" type="ORF">X975_09356</name>
</gene>
<sequence>MNWFGGSVADAVNEAKRNGKLSLVYIEGTDEMSKQMSASYDDPAVAQKLSTENIIGLKLAPNSVPYVQFSSIY</sequence>
<dbReference type="PANTHER" id="PTHR46424">
    <property type="entry name" value="UBX DOMAIN-CONTAINING PROTEIN 4"/>
    <property type="match status" value="1"/>
</dbReference>
<dbReference type="OrthoDB" id="2445133at2759"/>
<dbReference type="Proteomes" id="UP000054359">
    <property type="component" value="Unassembled WGS sequence"/>
</dbReference>
<reference evidence="1 2" key="1">
    <citation type="submission" date="2013-11" db="EMBL/GenBank/DDBJ databases">
        <title>Genome sequencing of Stegodyphus mimosarum.</title>
        <authorList>
            <person name="Bechsgaard J."/>
        </authorList>
    </citation>
    <scope>NUCLEOTIDE SEQUENCE [LARGE SCALE GENOMIC DNA]</scope>
</reference>
<organism evidence="1 2">
    <name type="scientific">Stegodyphus mimosarum</name>
    <name type="common">African social velvet spider</name>
    <dbReference type="NCBI Taxonomy" id="407821"/>
    <lineage>
        <taxon>Eukaryota</taxon>
        <taxon>Metazoa</taxon>
        <taxon>Ecdysozoa</taxon>
        <taxon>Arthropoda</taxon>
        <taxon>Chelicerata</taxon>
        <taxon>Arachnida</taxon>
        <taxon>Araneae</taxon>
        <taxon>Araneomorphae</taxon>
        <taxon>Entelegynae</taxon>
        <taxon>Eresoidea</taxon>
        <taxon>Eresidae</taxon>
        <taxon>Stegodyphus</taxon>
    </lineage>
</organism>
<protein>
    <submittedName>
        <fullName evidence="1">UBX domain-containing protein 4</fullName>
    </submittedName>
</protein>
<proteinExistence type="predicted"/>